<feature type="compositionally biased region" description="Basic and acidic residues" evidence="1">
    <location>
        <begin position="338"/>
        <end position="360"/>
    </location>
</feature>
<reference evidence="2" key="2">
    <citation type="submission" date="2025-09" db="UniProtKB">
        <authorList>
            <consortium name="Ensembl"/>
        </authorList>
    </citation>
    <scope>IDENTIFICATION</scope>
</reference>
<dbReference type="Ensembl" id="ENSEBUT00000018236.1">
    <property type="protein sequence ID" value="ENSEBUP00000017660.1"/>
    <property type="gene ID" value="ENSEBUG00000011039.1"/>
</dbReference>
<dbReference type="Proteomes" id="UP000694388">
    <property type="component" value="Unplaced"/>
</dbReference>
<feature type="compositionally biased region" description="Polar residues" evidence="1">
    <location>
        <begin position="362"/>
        <end position="372"/>
    </location>
</feature>
<protein>
    <submittedName>
        <fullName evidence="2">Uncharacterized protein</fullName>
    </submittedName>
</protein>
<evidence type="ECO:0000313" key="3">
    <source>
        <dbReference type="Proteomes" id="UP000694388"/>
    </source>
</evidence>
<feature type="region of interest" description="Disordered" evidence="1">
    <location>
        <begin position="337"/>
        <end position="381"/>
    </location>
</feature>
<dbReference type="GeneTree" id="ENSGT00930000152982"/>
<evidence type="ECO:0000313" key="2">
    <source>
        <dbReference type="Ensembl" id="ENSEBUP00000017660.1"/>
    </source>
</evidence>
<sequence length="381" mass="45990">MQVPHNSRVELPLEQQQMMENLQMIEQLSRLVDMDHQQTCQISNNQKTFECNMINLDTKIQNFELMLQENEEKYQKQIQSLLLQIKLLLDHTSFEELCHKNVENTETVEKLKKNLLLMEEKLQELQQNDNQDILKKQIEVLSQRLSVKDKQIGEIIGKNEGLSEDFKHGLIRLLDMQHQLMREGQRHEEDQKKNDETCRQVKMISQHLIAKDQQISEITAKNEVLSEDLKNVWSKFSEMQLQLQVQLQWLEEEQKKNFDCCQQVELLSQQLKTKECQWEQQLQEQRQRQEQQDDEHQKEVQVKQNELNRQYEQSCWEAEQANIELKKTMDQLNLRMQQLEEKKEQHQDEPCSQLRFERQRPNKPNTSQNTHYRCQPQRKKF</sequence>
<organism evidence="2 3">
    <name type="scientific">Eptatretus burgeri</name>
    <name type="common">Inshore hagfish</name>
    <dbReference type="NCBI Taxonomy" id="7764"/>
    <lineage>
        <taxon>Eukaryota</taxon>
        <taxon>Metazoa</taxon>
        <taxon>Chordata</taxon>
        <taxon>Craniata</taxon>
        <taxon>Vertebrata</taxon>
        <taxon>Cyclostomata</taxon>
        <taxon>Myxini</taxon>
        <taxon>Myxiniformes</taxon>
        <taxon>Myxinidae</taxon>
        <taxon>Eptatretinae</taxon>
        <taxon>Eptatretus</taxon>
    </lineage>
</organism>
<evidence type="ECO:0000256" key="1">
    <source>
        <dbReference type="SAM" id="MobiDB-lite"/>
    </source>
</evidence>
<name>A0A8C4QNY6_EPTBU</name>
<dbReference type="AlphaFoldDB" id="A0A8C4QNY6"/>
<keyword evidence="3" id="KW-1185">Reference proteome</keyword>
<proteinExistence type="predicted"/>
<accession>A0A8C4QNY6</accession>
<reference evidence="2" key="1">
    <citation type="submission" date="2025-08" db="UniProtKB">
        <authorList>
            <consortium name="Ensembl"/>
        </authorList>
    </citation>
    <scope>IDENTIFICATION</scope>
</reference>